<keyword evidence="2" id="KW-1133">Transmembrane helix</keyword>
<name>A0ABT1G123_9CORY</name>
<feature type="compositionally biased region" description="Low complexity" evidence="1">
    <location>
        <begin position="67"/>
        <end position="83"/>
    </location>
</feature>
<comment type="caution">
    <text evidence="3">The sequence shown here is derived from an EMBL/GenBank/DDBJ whole genome shotgun (WGS) entry which is preliminary data.</text>
</comment>
<feature type="region of interest" description="Disordered" evidence="1">
    <location>
        <begin position="57"/>
        <end position="83"/>
    </location>
</feature>
<feature type="transmembrane region" description="Helical" evidence="2">
    <location>
        <begin position="35"/>
        <end position="52"/>
    </location>
</feature>
<evidence type="ECO:0000256" key="2">
    <source>
        <dbReference type="SAM" id="Phobius"/>
    </source>
</evidence>
<evidence type="ECO:0000256" key="1">
    <source>
        <dbReference type="SAM" id="MobiDB-lite"/>
    </source>
</evidence>
<sequence length="83" mass="8514">MTTAVPNPNQNPNEPADETHAAEPAQTTGGAGKGWLWWVGLLLAAILLFFGFRSCSGGDQEQPTSPTAEVTATAGETAATTAN</sequence>
<feature type="region of interest" description="Disordered" evidence="1">
    <location>
        <begin position="1"/>
        <end position="29"/>
    </location>
</feature>
<accession>A0ABT1G123</accession>
<keyword evidence="4" id="KW-1185">Reference proteome</keyword>
<proteinExistence type="predicted"/>
<reference evidence="3" key="1">
    <citation type="submission" date="2022-05" db="EMBL/GenBank/DDBJ databases">
        <title>Corynebacterium sp. TA-R-1 sp. nov., isolated from human feces.</title>
        <authorList>
            <person name="Shamsuzzaman M."/>
            <person name="Dahal R.H."/>
        </authorList>
    </citation>
    <scope>NUCLEOTIDE SEQUENCE</scope>
    <source>
        <strain evidence="3">TA-R-1</strain>
    </source>
</reference>
<protein>
    <submittedName>
        <fullName evidence="3">Uncharacterized protein</fullName>
    </submittedName>
</protein>
<dbReference type="Proteomes" id="UP001204000">
    <property type="component" value="Unassembled WGS sequence"/>
</dbReference>
<dbReference type="RefSeq" id="WP_253577521.1">
    <property type="nucleotide sequence ID" value="NZ_JAMFTQ010000005.1"/>
</dbReference>
<feature type="compositionally biased region" description="Polar residues" evidence="1">
    <location>
        <begin position="57"/>
        <end position="66"/>
    </location>
</feature>
<organism evidence="3 4">
    <name type="scientific">Corynebacterium stercoris</name>
    <dbReference type="NCBI Taxonomy" id="2943490"/>
    <lineage>
        <taxon>Bacteria</taxon>
        <taxon>Bacillati</taxon>
        <taxon>Actinomycetota</taxon>
        <taxon>Actinomycetes</taxon>
        <taxon>Mycobacteriales</taxon>
        <taxon>Corynebacteriaceae</taxon>
        <taxon>Corynebacterium</taxon>
    </lineage>
</organism>
<evidence type="ECO:0000313" key="3">
    <source>
        <dbReference type="EMBL" id="MCP1387730.1"/>
    </source>
</evidence>
<feature type="compositionally biased region" description="Polar residues" evidence="1">
    <location>
        <begin position="1"/>
        <end position="13"/>
    </location>
</feature>
<dbReference type="EMBL" id="JAMFTQ010000005">
    <property type="protein sequence ID" value="MCP1387730.1"/>
    <property type="molecule type" value="Genomic_DNA"/>
</dbReference>
<keyword evidence="2" id="KW-0472">Membrane</keyword>
<gene>
    <name evidence="3" type="ORF">M5J20_05940</name>
</gene>
<keyword evidence="2" id="KW-0812">Transmembrane</keyword>
<evidence type="ECO:0000313" key="4">
    <source>
        <dbReference type="Proteomes" id="UP001204000"/>
    </source>
</evidence>